<dbReference type="InterPro" id="IPR037401">
    <property type="entry name" value="SnoaL-like"/>
</dbReference>
<dbReference type="SUPFAM" id="SSF54427">
    <property type="entry name" value="NTF2-like"/>
    <property type="match status" value="1"/>
</dbReference>
<gene>
    <name evidence="2" type="ORF">METZ01_LOCUS370646</name>
</gene>
<name>A0A382T7K3_9ZZZZ</name>
<proteinExistence type="predicted"/>
<protein>
    <recommendedName>
        <fullName evidence="1">SnoaL-like domain-containing protein</fullName>
    </recommendedName>
</protein>
<reference evidence="2" key="1">
    <citation type="submission" date="2018-05" db="EMBL/GenBank/DDBJ databases">
        <authorList>
            <person name="Lanie J.A."/>
            <person name="Ng W.-L."/>
            <person name="Kazmierczak K.M."/>
            <person name="Andrzejewski T.M."/>
            <person name="Davidsen T.M."/>
            <person name="Wayne K.J."/>
            <person name="Tettelin H."/>
            <person name="Glass J.I."/>
            <person name="Rusch D."/>
            <person name="Podicherti R."/>
            <person name="Tsui H.-C.T."/>
            <person name="Winkler M.E."/>
        </authorList>
    </citation>
    <scope>NUCLEOTIDE SEQUENCE</scope>
</reference>
<dbReference type="EMBL" id="UINC01134321">
    <property type="protein sequence ID" value="SVD17792.1"/>
    <property type="molecule type" value="Genomic_DNA"/>
</dbReference>
<dbReference type="CDD" id="cd00531">
    <property type="entry name" value="NTF2_like"/>
    <property type="match status" value="1"/>
</dbReference>
<dbReference type="AlphaFoldDB" id="A0A382T7K3"/>
<sequence length="168" mass="18642">MKQVRVLVVGVLLGLMLGIGWVYAQQDNRPALMPHDYSEIGQLYATINHGGDFRDADLWLSAFSDDAVFTIVVGSGQEFAGKKALSEWRHQSFRGQVGDAKVRHWDGPPRITPTSEGMANARSYFMVYDVSGKSPTISSSGYHDDVFVKTAEGWRVKSRKVYFDAPPA</sequence>
<evidence type="ECO:0000259" key="1">
    <source>
        <dbReference type="Pfam" id="PF13577"/>
    </source>
</evidence>
<evidence type="ECO:0000313" key="2">
    <source>
        <dbReference type="EMBL" id="SVD17792.1"/>
    </source>
</evidence>
<dbReference type="Gene3D" id="3.10.450.50">
    <property type="match status" value="1"/>
</dbReference>
<dbReference type="InterPro" id="IPR032710">
    <property type="entry name" value="NTF2-like_dom_sf"/>
</dbReference>
<organism evidence="2">
    <name type="scientific">marine metagenome</name>
    <dbReference type="NCBI Taxonomy" id="408172"/>
    <lineage>
        <taxon>unclassified sequences</taxon>
        <taxon>metagenomes</taxon>
        <taxon>ecological metagenomes</taxon>
    </lineage>
</organism>
<feature type="domain" description="SnoaL-like" evidence="1">
    <location>
        <begin position="36"/>
        <end position="160"/>
    </location>
</feature>
<dbReference type="Pfam" id="PF13577">
    <property type="entry name" value="SnoaL_4"/>
    <property type="match status" value="1"/>
</dbReference>
<accession>A0A382T7K3</accession>